<proteinExistence type="predicted"/>
<keyword evidence="2" id="KW-1185">Reference proteome</keyword>
<dbReference type="KEGG" id="qsa:O6P43_001711"/>
<protein>
    <submittedName>
        <fullName evidence="1">Uncharacterized protein</fullName>
    </submittedName>
</protein>
<evidence type="ECO:0000313" key="2">
    <source>
        <dbReference type="Proteomes" id="UP001163823"/>
    </source>
</evidence>
<dbReference type="Proteomes" id="UP001163823">
    <property type="component" value="Chromosome 1"/>
</dbReference>
<sequence length="73" mass="8507">MAVTDNEFAKCLVASTFKTTKSALRFAKPQRFLRSSYKFTEITLSSQSRSRCQALKLNKFLRRLNKRISLFII</sequence>
<dbReference type="EMBL" id="JARAOO010000001">
    <property type="protein sequence ID" value="KAJ7982608.1"/>
    <property type="molecule type" value="Genomic_DNA"/>
</dbReference>
<comment type="caution">
    <text evidence="1">The sequence shown here is derived from an EMBL/GenBank/DDBJ whole genome shotgun (WGS) entry which is preliminary data.</text>
</comment>
<organism evidence="1 2">
    <name type="scientific">Quillaja saponaria</name>
    <name type="common">Soap bark tree</name>
    <dbReference type="NCBI Taxonomy" id="32244"/>
    <lineage>
        <taxon>Eukaryota</taxon>
        <taxon>Viridiplantae</taxon>
        <taxon>Streptophyta</taxon>
        <taxon>Embryophyta</taxon>
        <taxon>Tracheophyta</taxon>
        <taxon>Spermatophyta</taxon>
        <taxon>Magnoliopsida</taxon>
        <taxon>eudicotyledons</taxon>
        <taxon>Gunneridae</taxon>
        <taxon>Pentapetalae</taxon>
        <taxon>rosids</taxon>
        <taxon>fabids</taxon>
        <taxon>Fabales</taxon>
        <taxon>Quillajaceae</taxon>
        <taxon>Quillaja</taxon>
    </lineage>
</organism>
<gene>
    <name evidence="1" type="ORF">O6P43_001711</name>
</gene>
<dbReference type="AlphaFoldDB" id="A0AAD7QJC1"/>
<reference evidence="1 2" key="1">
    <citation type="journal article" date="2023" name="Science">
        <title>Elucidation of the pathway for biosynthesis of saponin adjuvants from the soapbark tree.</title>
        <authorList>
            <person name="Reed J."/>
            <person name="Orme A."/>
            <person name="El-Demerdash A."/>
            <person name="Owen C."/>
            <person name="Martin L.B.B."/>
            <person name="Misra R.C."/>
            <person name="Kikuchi S."/>
            <person name="Rejzek M."/>
            <person name="Martin A.C."/>
            <person name="Harkess A."/>
            <person name="Leebens-Mack J."/>
            <person name="Louveau T."/>
            <person name="Stephenson M.J."/>
            <person name="Osbourn A."/>
        </authorList>
    </citation>
    <scope>NUCLEOTIDE SEQUENCE [LARGE SCALE GENOMIC DNA]</scope>
    <source>
        <strain evidence="1">S10</strain>
    </source>
</reference>
<accession>A0AAD7QJC1</accession>
<evidence type="ECO:0000313" key="1">
    <source>
        <dbReference type="EMBL" id="KAJ7982608.1"/>
    </source>
</evidence>
<name>A0AAD7QJC1_QUISA</name>